<evidence type="ECO:0000259" key="5">
    <source>
        <dbReference type="Pfam" id="PF04542"/>
    </source>
</evidence>
<keyword evidence="4" id="KW-0804">Transcription</keyword>
<dbReference type="NCBIfam" id="TIGR02985">
    <property type="entry name" value="Sig70_bacteroi1"/>
    <property type="match status" value="1"/>
</dbReference>
<dbReference type="InterPro" id="IPR013249">
    <property type="entry name" value="RNA_pol_sigma70_r4_t2"/>
</dbReference>
<dbReference type="InterPro" id="IPR013325">
    <property type="entry name" value="RNA_pol_sigma_r2"/>
</dbReference>
<comment type="similarity">
    <text evidence="1">Belongs to the sigma-70 factor family. ECF subfamily.</text>
</comment>
<dbReference type="GO" id="GO:0003677">
    <property type="term" value="F:DNA binding"/>
    <property type="evidence" value="ECO:0007669"/>
    <property type="project" value="InterPro"/>
</dbReference>
<reference evidence="8" key="1">
    <citation type="submission" date="2016-10" db="EMBL/GenBank/DDBJ databases">
        <authorList>
            <person name="Varghese N."/>
            <person name="Submissions S."/>
        </authorList>
    </citation>
    <scope>NUCLEOTIDE SEQUENCE [LARGE SCALE GENOMIC DNA]</scope>
    <source>
        <strain evidence="8">DSM 18733</strain>
    </source>
</reference>
<dbReference type="Proteomes" id="UP000199421">
    <property type="component" value="Unassembled WGS sequence"/>
</dbReference>
<dbReference type="Gene3D" id="1.10.1740.10">
    <property type="match status" value="1"/>
</dbReference>
<dbReference type="InterPro" id="IPR014327">
    <property type="entry name" value="RNA_pol_sigma70_bacteroid"/>
</dbReference>
<evidence type="ECO:0000256" key="1">
    <source>
        <dbReference type="ARBA" id="ARBA00010641"/>
    </source>
</evidence>
<evidence type="ECO:0000256" key="2">
    <source>
        <dbReference type="ARBA" id="ARBA00023015"/>
    </source>
</evidence>
<dbReference type="InterPro" id="IPR013324">
    <property type="entry name" value="RNA_pol_sigma_r3/r4-like"/>
</dbReference>
<organism evidence="7 8">
    <name type="scientific">Olivibacter domesticus</name>
    <name type="common">Pseudosphingobacterium domesticum</name>
    <dbReference type="NCBI Taxonomy" id="407022"/>
    <lineage>
        <taxon>Bacteria</taxon>
        <taxon>Pseudomonadati</taxon>
        <taxon>Bacteroidota</taxon>
        <taxon>Sphingobacteriia</taxon>
        <taxon>Sphingobacteriales</taxon>
        <taxon>Sphingobacteriaceae</taxon>
        <taxon>Olivibacter</taxon>
    </lineage>
</organism>
<evidence type="ECO:0000256" key="3">
    <source>
        <dbReference type="ARBA" id="ARBA00023082"/>
    </source>
</evidence>
<dbReference type="AlphaFoldDB" id="A0A1H7RBR8"/>
<evidence type="ECO:0000313" key="8">
    <source>
        <dbReference type="Proteomes" id="UP000199421"/>
    </source>
</evidence>
<accession>A0A1H7RBR8</accession>
<dbReference type="PANTHER" id="PTHR43133:SF46">
    <property type="entry name" value="RNA POLYMERASE SIGMA-70 FACTOR ECF SUBFAMILY"/>
    <property type="match status" value="1"/>
</dbReference>
<gene>
    <name evidence="7" type="ORF">SAMN05661044_02916</name>
</gene>
<dbReference type="Pfam" id="PF04542">
    <property type="entry name" value="Sigma70_r2"/>
    <property type="match status" value="1"/>
</dbReference>
<feature type="domain" description="RNA polymerase sigma factor 70 region 4 type 2" evidence="6">
    <location>
        <begin position="122"/>
        <end position="172"/>
    </location>
</feature>
<protein>
    <submittedName>
        <fullName evidence="7">RNA polymerase sigma-70 factor, ECF subfamily</fullName>
    </submittedName>
</protein>
<dbReference type="InterPro" id="IPR039425">
    <property type="entry name" value="RNA_pol_sigma-70-like"/>
</dbReference>
<dbReference type="SUPFAM" id="SSF88946">
    <property type="entry name" value="Sigma2 domain of RNA polymerase sigma factors"/>
    <property type="match status" value="1"/>
</dbReference>
<proteinExistence type="inferred from homology"/>
<keyword evidence="3" id="KW-0731">Sigma factor</keyword>
<dbReference type="InterPro" id="IPR007627">
    <property type="entry name" value="RNA_pol_sigma70_r2"/>
</dbReference>
<dbReference type="GO" id="GO:0006352">
    <property type="term" value="P:DNA-templated transcription initiation"/>
    <property type="evidence" value="ECO:0007669"/>
    <property type="project" value="InterPro"/>
</dbReference>
<dbReference type="Gene3D" id="1.10.10.10">
    <property type="entry name" value="Winged helix-like DNA-binding domain superfamily/Winged helix DNA-binding domain"/>
    <property type="match status" value="1"/>
</dbReference>
<dbReference type="GO" id="GO:0016987">
    <property type="term" value="F:sigma factor activity"/>
    <property type="evidence" value="ECO:0007669"/>
    <property type="project" value="UniProtKB-KW"/>
</dbReference>
<dbReference type="InterPro" id="IPR014284">
    <property type="entry name" value="RNA_pol_sigma-70_dom"/>
</dbReference>
<dbReference type="InterPro" id="IPR036388">
    <property type="entry name" value="WH-like_DNA-bd_sf"/>
</dbReference>
<keyword evidence="8" id="KW-1185">Reference proteome</keyword>
<dbReference type="OrthoDB" id="1100095at2"/>
<evidence type="ECO:0000256" key="4">
    <source>
        <dbReference type="ARBA" id="ARBA00023163"/>
    </source>
</evidence>
<dbReference type="RefSeq" id="WP_093325624.1">
    <property type="nucleotide sequence ID" value="NZ_FOAF01000002.1"/>
</dbReference>
<feature type="domain" description="RNA polymerase sigma-70 region 2" evidence="5">
    <location>
        <begin position="21"/>
        <end position="87"/>
    </location>
</feature>
<dbReference type="Pfam" id="PF08281">
    <property type="entry name" value="Sigma70_r4_2"/>
    <property type="match status" value="1"/>
</dbReference>
<evidence type="ECO:0000313" key="7">
    <source>
        <dbReference type="EMBL" id="SEL57438.1"/>
    </source>
</evidence>
<dbReference type="SUPFAM" id="SSF88659">
    <property type="entry name" value="Sigma3 and sigma4 domains of RNA polymerase sigma factors"/>
    <property type="match status" value="1"/>
</dbReference>
<evidence type="ECO:0000259" key="6">
    <source>
        <dbReference type="Pfam" id="PF08281"/>
    </source>
</evidence>
<dbReference type="NCBIfam" id="TIGR02937">
    <property type="entry name" value="sigma70-ECF"/>
    <property type="match status" value="1"/>
</dbReference>
<dbReference type="CDD" id="cd06171">
    <property type="entry name" value="Sigma70_r4"/>
    <property type="match status" value="1"/>
</dbReference>
<dbReference type="STRING" id="407022.SAMN05661044_02916"/>
<keyword evidence="2" id="KW-0805">Transcription regulation</keyword>
<name>A0A1H7RBR8_OLID1</name>
<sequence>MNKGNVIHRRKDDDEVRFEELFKFHYPRLIFFANRFLNDMATAEELVSETFAALWENRDKYSLDSCFSGLLYKMVQNRCLNYIKHQKIENEYVQYLIKKNLLTERSSFEEDKLIAKEFESHIQEAINHLPQRCRQVFKLSRFEHKQNKEIADILNISKKTVERQMSIALQKLRLGLQHLLTLLILFF</sequence>
<dbReference type="PANTHER" id="PTHR43133">
    <property type="entry name" value="RNA POLYMERASE ECF-TYPE SIGMA FACTO"/>
    <property type="match status" value="1"/>
</dbReference>
<dbReference type="EMBL" id="FOAF01000002">
    <property type="protein sequence ID" value="SEL57438.1"/>
    <property type="molecule type" value="Genomic_DNA"/>
</dbReference>